<dbReference type="GO" id="GO:0003700">
    <property type="term" value="F:DNA-binding transcription factor activity"/>
    <property type="evidence" value="ECO:0007669"/>
    <property type="project" value="InterPro"/>
</dbReference>
<dbReference type="Proteomes" id="UP000886725">
    <property type="component" value="Unassembled WGS sequence"/>
</dbReference>
<dbReference type="InterPro" id="IPR050959">
    <property type="entry name" value="MarA-like"/>
</dbReference>
<dbReference type="EMBL" id="DVFU01000107">
    <property type="protein sequence ID" value="HIQ65173.1"/>
    <property type="molecule type" value="Genomic_DNA"/>
</dbReference>
<gene>
    <name evidence="5" type="ORF">IAC85_05485</name>
</gene>
<comment type="caution">
    <text evidence="5">The sequence shown here is derived from an EMBL/GenBank/DDBJ whole genome shotgun (WGS) entry which is preliminary data.</text>
</comment>
<dbReference type="Pfam" id="PF14526">
    <property type="entry name" value="Cass2"/>
    <property type="match status" value="1"/>
</dbReference>
<dbReference type="Gene3D" id="1.10.10.60">
    <property type="entry name" value="Homeodomain-like"/>
    <property type="match status" value="2"/>
</dbReference>
<dbReference type="PROSITE" id="PS01124">
    <property type="entry name" value="HTH_ARAC_FAMILY_2"/>
    <property type="match status" value="1"/>
</dbReference>
<dbReference type="PANTHER" id="PTHR47504">
    <property type="entry name" value="RIGHT ORIGIN-BINDING PROTEIN"/>
    <property type="match status" value="1"/>
</dbReference>
<keyword evidence="2" id="KW-0238">DNA-binding</keyword>
<protein>
    <submittedName>
        <fullName evidence="5">Helix-turn-helix domain-containing protein</fullName>
    </submittedName>
</protein>
<dbReference type="PANTHER" id="PTHR47504:SF5">
    <property type="entry name" value="RIGHT ORIGIN-BINDING PROTEIN"/>
    <property type="match status" value="1"/>
</dbReference>
<dbReference type="AlphaFoldDB" id="A0A9D0Z2C4"/>
<evidence type="ECO:0000313" key="5">
    <source>
        <dbReference type="EMBL" id="HIQ65173.1"/>
    </source>
</evidence>
<proteinExistence type="predicted"/>
<keyword evidence="3" id="KW-0804">Transcription</keyword>
<reference evidence="5" key="1">
    <citation type="submission" date="2020-10" db="EMBL/GenBank/DDBJ databases">
        <authorList>
            <person name="Gilroy R."/>
        </authorList>
    </citation>
    <scope>NUCLEOTIDE SEQUENCE</scope>
    <source>
        <strain evidence="5">CHK165-10780</strain>
    </source>
</reference>
<organism evidence="5 6">
    <name type="scientific">Candidatus Faecenecus gallistercoris</name>
    <dbReference type="NCBI Taxonomy" id="2840793"/>
    <lineage>
        <taxon>Bacteria</taxon>
        <taxon>Bacillati</taxon>
        <taxon>Bacillota</taxon>
        <taxon>Bacillota incertae sedis</taxon>
        <taxon>Candidatus Faecenecus</taxon>
    </lineage>
</organism>
<sequence length="264" mass="31133">MNIYRSLNEITKYIEDHLEEDVSYVALARILGTNEYTMKRIFSLLTGIGLSEYIRKRRLSCAGFDLCGGKWKIIDLAVKYRYENATSFSRAFEHFHGVKPSEVDTDTALKNFPRIVFQEDVFIPTSMKYEIVSYPEFNLYGKGISTDNAHIAMDAPQFFYEFEKKYYDKYGSVPFGMITYDTEREESRCYYCLYDREAEGMERIYIPSSKWLKFQISSQNAKEIHDVSQQFYHEFLPSCKFNLRELPELEYYHDGVTDFLVAID</sequence>
<evidence type="ECO:0000259" key="4">
    <source>
        <dbReference type="PROSITE" id="PS01124"/>
    </source>
</evidence>
<evidence type="ECO:0000256" key="1">
    <source>
        <dbReference type="ARBA" id="ARBA00023015"/>
    </source>
</evidence>
<evidence type="ECO:0000256" key="3">
    <source>
        <dbReference type="ARBA" id="ARBA00023163"/>
    </source>
</evidence>
<dbReference type="SUPFAM" id="SSF55136">
    <property type="entry name" value="Probable bacterial effector-binding domain"/>
    <property type="match status" value="1"/>
</dbReference>
<dbReference type="InterPro" id="IPR011256">
    <property type="entry name" value="Reg_factor_effector_dom_sf"/>
</dbReference>
<dbReference type="GO" id="GO:0043565">
    <property type="term" value="F:sequence-specific DNA binding"/>
    <property type="evidence" value="ECO:0007669"/>
    <property type="project" value="InterPro"/>
</dbReference>
<accession>A0A9D0Z2C4</accession>
<dbReference type="Pfam" id="PF12833">
    <property type="entry name" value="HTH_18"/>
    <property type="match status" value="1"/>
</dbReference>
<dbReference type="SMART" id="SM00871">
    <property type="entry name" value="AraC_E_bind"/>
    <property type="match status" value="1"/>
</dbReference>
<dbReference type="InterPro" id="IPR029441">
    <property type="entry name" value="Cass2"/>
</dbReference>
<reference evidence="5" key="2">
    <citation type="journal article" date="2021" name="PeerJ">
        <title>Extensive microbial diversity within the chicken gut microbiome revealed by metagenomics and culture.</title>
        <authorList>
            <person name="Gilroy R."/>
            <person name="Ravi A."/>
            <person name="Getino M."/>
            <person name="Pursley I."/>
            <person name="Horton D.L."/>
            <person name="Alikhan N.F."/>
            <person name="Baker D."/>
            <person name="Gharbi K."/>
            <person name="Hall N."/>
            <person name="Watson M."/>
            <person name="Adriaenssens E.M."/>
            <person name="Foster-Nyarko E."/>
            <person name="Jarju S."/>
            <person name="Secka A."/>
            <person name="Antonio M."/>
            <person name="Oren A."/>
            <person name="Chaudhuri R.R."/>
            <person name="La Ragione R."/>
            <person name="Hildebrand F."/>
            <person name="Pallen M.J."/>
        </authorList>
    </citation>
    <scope>NUCLEOTIDE SEQUENCE</scope>
    <source>
        <strain evidence="5">CHK165-10780</strain>
    </source>
</reference>
<name>A0A9D0Z2C4_9FIRM</name>
<dbReference type="InterPro" id="IPR010499">
    <property type="entry name" value="AraC_E-bd"/>
</dbReference>
<dbReference type="InterPro" id="IPR009057">
    <property type="entry name" value="Homeodomain-like_sf"/>
</dbReference>
<evidence type="ECO:0000313" key="6">
    <source>
        <dbReference type="Proteomes" id="UP000886725"/>
    </source>
</evidence>
<keyword evidence="1" id="KW-0805">Transcription regulation</keyword>
<dbReference type="Gene3D" id="3.20.80.10">
    <property type="entry name" value="Regulatory factor, effector binding domain"/>
    <property type="match status" value="1"/>
</dbReference>
<dbReference type="InterPro" id="IPR018060">
    <property type="entry name" value="HTH_AraC"/>
</dbReference>
<feature type="domain" description="HTH araC/xylS-type" evidence="4">
    <location>
        <begin position="8"/>
        <end position="106"/>
    </location>
</feature>
<dbReference type="SMART" id="SM00342">
    <property type="entry name" value="HTH_ARAC"/>
    <property type="match status" value="1"/>
</dbReference>
<evidence type="ECO:0000256" key="2">
    <source>
        <dbReference type="ARBA" id="ARBA00023125"/>
    </source>
</evidence>
<dbReference type="SUPFAM" id="SSF46689">
    <property type="entry name" value="Homeodomain-like"/>
    <property type="match status" value="2"/>
</dbReference>